<dbReference type="EMBL" id="CP039852">
    <property type="protein sequence ID" value="QCZ95089.1"/>
    <property type="molecule type" value="Genomic_DNA"/>
</dbReference>
<dbReference type="RefSeq" id="WP_139757818.1">
    <property type="nucleotide sequence ID" value="NZ_CP039852.1"/>
</dbReference>
<comment type="subcellular location">
    <subcellularLocation>
        <location evidence="1">Cell membrane</location>
        <topology evidence="1">Multi-pass membrane protein</topology>
    </subcellularLocation>
</comment>
<dbReference type="GO" id="GO:0005886">
    <property type="term" value="C:plasma membrane"/>
    <property type="evidence" value="ECO:0007669"/>
    <property type="project" value="UniProtKB-SubCell"/>
</dbReference>
<keyword evidence="5 6" id="KW-0472">Membrane</keyword>
<feature type="transmembrane region" description="Helical" evidence="6">
    <location>
        <begin position="83"/>
        <end position="99"/>
    </location>
</feature>
<sequence length="127" mass="13799">MRSDLAREGKNLARKALVAQLLVSTVLVMAVWLTMGSHQAISVAMGSLISILPNSIFAVFAFRYAGARQNQQVARSFSQGAKIKLAISFILFVIAFKGLHVDPLALIGGFAIATVSYWLALLQQHKQ</sequence>
<keyword evidence="4 6" id="KW-1133">Transmembrane helix</keyword>
<dbReference type="InterPro" id="IPR005598">
    <property type="entry name" value="ATP_synth_I"/>
</dbReference>
<dbReference type="Proteomes" id="UP000304912">
    <property type="component" value="Chromosome"/>
</dbReference>
<evidence type="ECO:0000256" key="5">
    <source>
        <dbReference type="ARBA" id="ARBA00023136"/>
    </source>
</evidence>
<dbReference type="KEGG" id="salk:FBQ74_17115"/>
<evidence type="ECO:0000313" key="8">
    <source>
        <dbReference type="Proteomes" id="UP000304912"/>
    </source>
</evidence>
<feature type="transmembrane region" description="Helical" evidence="6">
    <location>
        <begin position="12"/>
        <end position="34"/>
    </location>
</feature>
<evidence type="ECO:0000313" key="7">
    <source>
        <dbReference type="EMBL" id="QCZ95089.1"/>
    </source>
</evidence>
<keyword evidence="8" id="KW-1185">Reference proteome</keyword>
<evidence type="ECO:0000256" key="2">
    <source>
        <dbReference type="ARBA" id="ARBA00022475"/>
    </source>
</evidence>
<organism evidence="7 8">
    <name type="scientific">Salinimonas iocasae</name>
    <dbReference type="NCBI Taxonomy" id="2572577"/>
    <lineage>
        <taxon>Bacteria</taxon>
        <taxon>Pseudomonadati</taxon>
        <taxon>Pseudomonadota</taxon>
        <taxon>Gammaproteobacteria</taxon>
        <taxon>Alteromonadales</taxon>
        <taxon>Alteromonadaceae</taxon>
        <taxon>Alteromonas/Salinimonas group</taxon>
        <taxon>Salinimonas</taxon>
    </lineage>
</organism>
<name>A0A5B7YK32_9ALTE</name>
<dbReference type="AlphaFoldDB" id="A0A5B7YK32"/>
<dbReference type="Pfam" id="PF03899">
    <property type="entry name" value="ATP-synt_I"/>
    <property type="match status" value="1"/>
</dbReference>
<keyword evidence="3 6" id="KW-0812">Transmembrane</keyword>
<reference evidence="7 8" key="1">
    <citation type="submission" date="2019-04" db="EMBL/GenBank/DDBJ databases">
        <title>Salinimonas iocasae sp. nov., a halophilic bacterium isolated from the outer tube casing of tubeworms in Okinawa Trough.</title>
        <authorList>
            <person name="Zhang H."/>
            <person name="Wang H."/>
            <person name="Li C."/>
        </authorList>
    </citation>
    <scope>NUCLEOTIDE SEQUENCE [LARGE SCALE GENOMIC DNA]</scope>
    <source>
        <strain evidence="7 8">KX18D6</strain>
    </source>
</reference>
<evidence type="ECO:0000256" key="6">
    <source>
        <dbReference type="SAM" id="Phobius"/>
    </source>
</evidence>
<feature type="transmembrane region" description="Helical" evidence="6">
    <location>
        <begin position="105"/>
        <end position="122"/>
    </location>
</feature>
<feature type="transmembrane region" description="Helical" evidence="6">
    <location>
        <begin position="40"/>
        <end position="62"/>
    </location>
</feature>
<proteinExistence type="predicted"/>
<gene>
    <name evidence="7" type="ORF">FBQ74_17115</name>
</gene>
<evidence type="ECO:0000256" key="4">
    <source>
        <dbReference type="ARBA" id="ARBA00022989"/>
    </source>
</evidence>
<protein>
    <submittedName>
        <fullName evidence="7">ATPase F0F1</fullName>
    </submittedName>
</protein>
<keyword evidence="2" id="KW-1003">Cell membrane</keyword>
<accession>A0A5B7YK32</accession>
<evidence type="ECO:0000256" key="3">
    <source>
        <dbReference type="ARBA" id="ARBA00022692"/>
    </source>
</evidence>
<evidence type="ECO:0000256" key="1">
    <source>
        <dbReference type="ARBA" id="ARBA00004651"/>
    </source>
</evidence>
<dbReference type="OrthoDB" id="5702716at2"/>